<gene>
    <name evidence="2" type="ORF">PGLA2088_LOCUS36911</name>
</gene>
<evidence type="ECO:0000313" key="3">
    <source>
        <dbReference type="Proteomes" id="UP000626109"/>
    </source>
</evidence>
<proteinExistence type="predicted"/>
<feature type="non-terminal residue" evidence="2">
    <location>
        <position position="1"/>
    </location>
</feature>
<protein>
    <submittedName>
        <fullName evidence="2">Uncharacterized protein</fullName>
    </submittedName>
</protein>
<sequence>RDTIKRKANEFITMKRAEWSSQIAERDKSIADLTQRLAQAEAAAFRSQELERQLAAANDRLRCLESQSGEEHHQPWAGLGLASAAAGMAAAAVTAADAAATADTTAAAHASQQQQQQ</sequence>
<comment type="caution">
    <text evidence="2">The sequence shown here is derived from an EMBL/GenBank/DDBJ whole genome shotgun (WGS) entry which is preliminary data.</text>
</comment>
<organism evidence="2 3">
    <name type="scientific">Polarella glacialis</name>
    <name type="common">Dinoflagellate</name>
    <dbReference type="NCBI Taxonomy" id="89957"/>
    <lineage>
        <taxon>Eukaryota</taxon>
        <taxon>Sar</taxon>
        <taxon>Alveolata</taxon>
        <taxon>Dinophyceae</taxon>
        <taxon>Suessiales</taxon>
        <taxon>Suessiaceae</taxon>
        <taxon>Polarella</taxon>
    </lineage>
</organism>
<evidence type="ECO:0000256" key="1">
    <source>
        <dbReference type="SAM" id="Coils"/>
    </source>
</evidence>
<dbReference type="AlphaFoldDB" id="A0A813KUM3"/>
<feature type="coiled-coil region" evidence="1">
    <location>
        <begin position="23"/>
        <end position="67"/>
    </location>
</feature>
<reference evidence="2" key="1">
    <citation type="submission" date="2021-02" db="EMBL/GenBank/DDBJ databases">
        <authorList>
            <person name="Dougan E. K."/>
            <person name="Rhodes N."/>
            <person name="Thang M."/>
            <person name="Chan C."/>
        </authorList>
    </citation>
    <scope>NUCLEOTIDE SEQUENCE</scope>
</reference>
<dbReference type="EMBL" id="CAJNNW010032286">
    <property type="protein sequence ID" value="CAE8712199.1"/>
    <property type="molecule type" value="Genomic_DNA"/>
</dbReference>
<evidence type="ECO:0000313" key="2">
    <source>
        <dbReference type="EMBL" id="CAE8712199.1"/>
    </source>
</evidence>
<name>A0A813KUM3_POLGL</name>
<keyword evidence="1" id="KW-0175">Coiled coil</keyword>
<accession>A0A813KUM3</accession>
<dbReference type="Proteomes" id="UP000626109">
    <property type="component" value="Unassembled WGS sequence"/>
</dbReference>